<dbReference type="GO" id="GO:0005524">
    <property type="term" value="F:ATP binding"/>
    <property type="evidence" value="ECO:0007669"/>
    <property type="project" value="UniProtKB-KW"/>
</dbReference>
<comment type="subcellular location">
    <subcellularLocation>
        <location evidence="2">Cell membrane</location>
    </subcellularLocation>
</comment>
<dbReference type="InterPro" id="IPR050351">
    <property type="entry name" value="BphY/WalK/GraS-like"/>
</dbReference>
<accession>A0A165YIT8</accession>
<dbReference type="SUPFAM" id="SSF47384">
    <property type="entry name" value="Homodimeric domain of signal transducing histidine kinase"/>
    <property type="match status" value="1"/>
</dbReference>
<comment type="catalytic activity">
    <reaction evidence="1">
        <text>ATP + protein L-histidine = ADP + protein N-phospho-L-histidine.</text>
        <dbReference type="EC" id="2.7.13.3"/>
    </reaction>
</comment>
<comment type="caution">
    <text evidence="14">The sequence shown here is derived from an EMBL/GenBank/DDBJ whole genome shotgun (WGS) entry which is preliminary data.</text>
</comment>
<dbReference type="RefSeq" id="WP_068006077.1">
    <property type="nucleotide sequence ID" value="NZ_FOFM01000001.1"/>
</dbReference>
<evidence type="ECO:0000256" key="10">
    <source>
        <dbReference type="ARBA" id="ARBA00023012"/>
    </source>
</evidence>
<evidence type="ECO:0000256" key="8">
    <source>
        <dbReference type="ARBA" id="ARBA00022777"/>
    </source>
</evidence>
<dbReference type="CDD" id="cd00075">
    <property type="entry name" value="HATPase"/>
    <property type="match status" value="1"/>
</dbReference>
<keyword evidence="7" id="KW-0547">Nucleotide-binding</keyword>
<dbReference type="OrthoDB" id="9813151at2"/>
<evidence type="ECO:0000313" key="14">
    <source>
        <dbReference type="EMBL" id="KZL18880.1"/>
    </source>
</evidence>
<dbReference type="PATRIC" id="fig|989403.3.peg.2557"/>
<evidence type="ECO:0000256" key="4">
    <source>
        <dbReference type="ARBA" id="ARBA00022475"/>
    </source>
</evidence>
<dbReference type="STRING" id="989403.SAMN05421798_101645"/>
<evidence type="ECO:0000256" key="5">
    <source>
        <dbReference type="ARBA" id="ARBA00022553"/>
    </source>
</evidence>
<dbReference type="GO" id="GO:0000155">
    <property type="term" value="F:phosphorelay sensor kinase activity"/>
    <property type="evidence" value="ECO:0007669"/>
    <property type="project" value="InterPro"/>
</dbReference>
<dbReference type="InterPro" id="IPR036890">
    <property type="entry name" value="HATPase_C_sf"/>
</dbReference>
<feature type="transmembrane region" description="Helical" evidence="12">
    <location>
        <begin position="33"/>
        <end position="50"/>
    </location>
</feature>
<keyword evidence="6 14" id="KW-0808">Transferase</keyword>
<dbReference type="EMBL" id="LMCB01000017">
    <property type="protein sequence ID" value="KZL18880.1"/>
    <property type="molecule type" value="Genomic_DNA"/>
</dbReference>
<dbReference type="AlphaFoldDB" id="A0A165YIT8"/>
<keyword evidence="4" id="KW-1003">Cell membrane</keyword>
<dbReference type="GO" id="GO:0016036">
    <property type="term" value="P:cellular response to phosphate starvation"/>
    <property type="evidence" value="ECO:0007669"/>
    <property type="project" value="TreeGrafter"/>
</dbReference>
<evidence type="ECO:0000256" key="6">
    <source>
        <dbReference type="ARBA" id="ARBA00022679"/>
    </source>
</evidence>
<dbReference type="Gene3D" id="1.10.287.130">
    <property type="match status" value="1"/>
</dbReference>
<evidence type="ECO:0000256" key="3">
    <source>
        <dbReference type="ARBA" id="ARBA00012438"/>
    </source>
</evidence>
<evidence type="ECO:0000256" key="7">
    <source>
        <dbReference type="ARBA" id="ARBA00022741"/>
    </source>
</evidence>
<evidence type="ECO:0000256" key="2">
    <source>
        <dbReference type="ARBA" id="ARBA00004236"/>
    </source>
</evidence>
<feature type="transmembrane region" description="Helical" evidence="12">
    <location>
        <begin position="56"/>
        <end position="74"/>
    </location>
</feature>
<dbReference type="InterPro" id="IPR003594">
    <property type="entry name" value="HATPase_dom"/>
</dbReference>
<keyword evidence="15" id="KW-1185">Reference proteome</keyword>
<evidence type="ECO:0000256" key="11">
    <source>
        <dbReference type="ARBA" id="ARBA00023136"/>
    </source>
</evidence>
<feature type="domain" description="Histidine kinase" evidence="13">
    <location>
        <begin position="224"/>
        <end position="447"/>
    </location>
</feature>
<dbReference type="InterPro" id="IPR003661">
    <property type="entry name" value="HisK_dim/P_dom"/>
</dbReference>
<dbReference type="FunFam" id="1.10.287.130:FF:000008">
    <property type="entry name" value="Two-component sensor histidine kinase"/>
    <property type="match status" value="1"/>
</dbReference>
<dbReference type="PROSITE" id="PS50109">
    <property type="entry name" value="HIS_KIN"/>
    <property type="match status" value="1"/>
</dbReference>
<dbReference type="Proteomes" id="UP000076577">
    <property type="component" value="Unassembled WGS sequence"/>
</dbReference>
<dbReference type="Pfam" id="PF00512">
    <property type="entry name" value="HisKA"/>
    <property type="match status" value="1"/>
</dbReference>
<dbReference type="Gene3D" id="3.30.450.20">
    <property type="entry name" value="PAS domain"/>
    <property type="match status" value="1"/>
</dbReference>
<keyword evidence="8" id="KW-0418">Kinase</keyword>
<keyword evidence="5" id="KW-0597">Phosphoprotein</keyword>
<dbReference type="InterPro" id="IPR004358">
    <property type="entry name" value="Sig_transdc_His_kin-like_C"/>
</dbReference>
<dbReference type="FunFam" id="3.30.565.10:FF:000006">
    <property type="entry name" value="Sensor histidine kinase WalK"/>
    <property type="match status" value="1"/>
</dbReference>
<dbReference type="SMART" id="SM00387">
    <property type="entry name" value="HATPase_c"/>
    <property type="match status" value="1"/>
</dbReference>
<organism evidence="14 15">
    <name type="scientific">Pseudovibrio axinellae</name>
    <dbReference type="NCBI Taxonomy" id="989403"/>
    <lineage>
        <taxon>Bacteria</taxon>
        <taxon>Pseudomonadati</taxon>
        <taxon>Pseudomonadota</taxon>
        <taxon>Alphaproteobacteria</taxon>
        <taxon>Hyphomicrobiales</taxon>
        <taxon>Stappiaceae</taxon>
        <taxon>Pseudovibrio</taxon>
    </lineage>
</organism>
<dbReference type="PANTHER" id="PTHR45453:SF1">
    <property type="entry name" value="PHOSPHATE REGULON SENSOR PROTEIN PHOR"/>
    <property type="match status" value="1"/>
</dbReference>
<dbReference type="PANTHER" id="PTHR45453">
    <property type="entry name" value="PHOSPHATE REGULON SENSOR PROTEIN PHOR"/>
    <property type="match status" value="1"/>
</dbReference>
<protein>
    <recommendedName>
        <fullName evidence="3">histidine kinase</fullName>
        <ecNumber evidence="3">2.7.13.3</ecNumber>
    </recommendedName>
</protein>
<keyword evidence="9" id="KW-0067">ATP-binding</keyword>
<keyword evidence="11 12" id="KW-0472">Membrane</keyword>
<reference evidence="14 15" key="1">
    <citation type="journal article" date="2016" name="Front. Microbiol.">
        <title>Comparative Genomic Analysis Reveals a Diverse Repertoire of Genes Involved in Prokaryote-Eukaryote Interactions within the Pseudovibrio Genus.</title>
        <authorList>
            <person name="Romano S."/>
            <person name="Fernandez-Guerra A."/>
            <person name="Reen F.J."/>
            <person name="Glockner F.O."/>
            <person name="Crowley S.P."/>
            <person name="O'Sullivan O."/>
            <person name="Cotter P.D."/>
            <person name="Adams C."/>
            <person name="Dobson A.D."/>
            <person name="O'Gara F."/>
        </authorList>
    </citation>
    <scope>NUCLEOTIDE SEQUENCE [LARGE SCALE GENOMIC DNA]</scope>
    <source>
        <strain evidence="14 15">Ad2</strain>
    </source>
</reference>
<evidence type="ECO:0000259" key="13">
    <source>
        <dbReference type="PROSITE" id="PS50109"/>
    </source>
</evidence>
<name>A0A165YIT8_9HYPH</name>
<proteinExistence type="predicted"/>
<dbReference type="InterPro" id="IPR005467">
    <property type="entry name" value="His_kinase_dom"/>
</dbReference>
<evidence type="ECO:0000313" key="15">
    <source>
        <dbReference type="Proteomes" id="UP000076577"/>
    </source>
</evidence>
<dbReference type="GO" id="GO:0004721">
    <property type="term" value="F:phosphoprotein phosphatase activity"/>
    <property type="evidence" value="ECO:0007669"/>
    <property type="project" value="TreeGrafter"/>
</dbReference>
<dbReference type="GO" id="GO:0005886">
    <property type="term" value="C:plasma membrane"/>
    <property type="evidence" value="ECO:0007669"/>
    <property type="project" value="UniProtKB-SubCell"/>
</dbReference>
<keyword evidence="12" id="KW-0812">Transmembrane</keyword>
<evidence type="ECO:0000256" key="12">
    <source>
        <dbReference type="SAM" id="Phobius"/>
    </source>
</evidence>
<dbReference type="SUPFAM" id="SSF55874">
    <property type="entry name" value="ATPase domain of HSP90 chaperone/DNA topoisomerase II/histidine kinase"/>
    <property type="match status" value="1"/>
</dbReference>
<keyword evidence="12" id="KW-1133">Transmembrane helix</keyword>
<evidence type="ECO:0000256" key="1">
    <source>
        <dbReference type="ARBA" id="ARBA00000085"/>
    </source>
</evidence>
<dbReference type="SMART" id="SM00388">
    <property type="entry name" value="HisKA"/>
    <property type="match status" value="1"/>
</dbReference>
<evidence type="ECO:0000256" key="9">
    <source>
        <dbReference type="ARBA" id="ARBA00022840"/>
    </source>
</evidence>
<keyword evidence="10" id="KW-0902">Two-component regulatory system</keyword>
<dbReference type="EC" id="2.7.13.3" evidence="3"/>
<dbReference type="Gene3D" id="3.30.565.10">
    <property type="entry name" value="Histidine kinase-like ATPase, C-terminal domain"/>
    <property type="match status" value="1"/>
</dbReference>
<gene>
    <name evidence="14" type="primary">phoR</name>
    <name evidence="14" type="ORF">PsAD2_02396</name>
</gene>
<dbReference type="CDD" id="cd00082">
    <property type="entry name" value="HisKA"/>
    <property type="match status" value="1"/>
</dbReference>
<sequence length="455" mass="50732">MSLDTDKEDKQVNQEPLRLGLNRQTVYRKPVDVRWVLLAAAGIFAMFSFVFHVPLWASFFAFALIFVLVIGGGMKSRTKVKAPSGVSRKEASEIVDRGMKSAVNALPDPCFVVDYRGTTQYVNSVAQRRFGTIAVGDPLSFRIRAPSLLEALDRVSNGGPTEVIDWSEKVPMELWLEAHIAPLWSISSGSLAVPRGRPGLILVVIRDLTEARRLERMRADFVANASHELRTPLASLTGFIETLQGPAKGDPKAQEQFLDIMLDQAERMRRLIDDLLSLSRIEMKVHVQPETLVDLGLIMRHCVESLLPVAKDTGVKLNVSIPDEPVEIRGENDELVQVFNNLVENALKYGSSGGRVDVTCRLDPDSTETPQWIAEVRDYGPGIDPEHLPRLTERFYRVDVVTSRQMKGTGLGLAIVKHILTRHRARLEIESKPEEGACFRVFIPGAVVYDENDSD</sequence>
<dbReference type="PRINTS" id="PR00344">
    <property type="entry name" value="BCTRLSENSOR"/>
</dbReference>
<dbReference type="InterPro" id="IPR036097">
    <property type="entry name" value="HisK_dim/P_sf"/>
</dbReference>
<dbReference type="Pfam" id="PF02518">
    <property type="entry name" value="HATPase_c"/>
    <property type="match status" value="1"/>
</dbReference>